<dbReference type="WBParaSite" id="nRc.2.0.1.t25263-RA">
    <property type="protein sequence ID" value="nRc.2.0.1.t25263-RA"/>
    <property type="gene ID" value="nRc.2.0.1.g25263"/>
</dbReference>
<sequence length="63" mass="7091">MLHGPGTKQEYVVQVADTSLASHKHLGNKALEDGCGIHQSHWQTSDVKIESKLRFGVEFYPRK</sequence>
<dbReference type="Proteomes" id="UP000887565">
    <property type="component" value="Unplaced"/>
</dbReference>
<proteinExistence type="predicted"/>
<protein>
    <submittedName>
        <fullName evidence="2">Uncharacterized protein</fullName>
    </submittedName>
</protein>
<dbReference type="AlphaFoldDB" id="A0A915JGZ4"/>
<evidence type="ECO:0000313" key="1">
    <source>
        <dbReference type="Proteomes" id="UP000887565"/>
    </source>
</evidence>
<accession>A0A915JGZ4</accession>
<reference evidence="2" key="1">
    <citation type="submission" date="2022-11" db="UniProtKB">
        <authorList>
            <consortium name="WormBaseParasite"/>
        </authorList>
    </citation>
    <scope>IDENTIFICATION</scope>
</reference>
<keyword evidence="1" id="KW-1185">Reference proteome</keyword>
<evidence type="ECO:0000313" key="2">
    <source>
        <dbReference type="WBParaSite" id="nRc.2.0.1.t25263-RA"/>
    </source>
</evidence>
<name>A0A915JGZ4_ROMCU</name>
<organism evidence="1 2">
    <name type="scientific">Romanomermis culicivorax</name>
    <name type="common">Nematode worm</name>
    <dbReference type="NCBI Taxonomy" id="13658"/>
    <lineage>
        <taxon>Eukaryota</taxon>
        <taxon>Metazoa</taxon>
        <taxon>Ecdysozoa</taxon>
        <taxon>Nematoda</taxon>
        <taxon>Enoplea</taxon>
        <taxon>Dorylaimia</taxon>
        <taxon>Mermithida</taxon>
        <taxon>Mermithoidea</taxon>
        <taxon>Mermithidae</taxon>
        <taxon>Romanomermis</taxon>
    </lineage>
</organism>